<name>A0A5C3LA18_COPMA</name>
<sequence length="197" mass="22063">DVLDKLEELSIINIDDEQDDSPSYDTASLPTPEAPLADFNLRTVSPYQHPLYIWYDIDDNDNQVSGESLSMKVPGAPLMRDLDSFTEGTGTGSFDDIPCAATNEVGESIYSTTEATVSLLPPPEPFLAAIERWRENVNVLEDTFLPVKRRRSPSPEDERCVRRIRPRIRALSLPPNFRSFTQCIGFSTTRSEPDAPD</sequence>
<dbReference type="AlphaFoldDB" id="A0A5C3LA18"/>
<proteinExistence type="predicted"/>
<dbReference type="EMBL" id="ML210147">
    <property type="protein sequence ID" value="TFK29874.1"/>
    <property type="molecule type" value="Genomic_DNA"/>
</dbReference>
<dbReference type="OrthoDB" id="2903551at2759"/>
<dbReference type="Proteomes" id="UP000307440">
    <property type="component" value="Unassembled WGS sequence"/>
</dbReference>
<evidence type="ECO:0000313" key="2">
    <source>
        <dbReference type="EMBL" id="TFK29874.1"/>
    </source>
</evidence>
<feature type="non-terminal residue" evidence="2">
    <location>
        <position position="197"/>
    </location>
</feature>
<gene>
    <name evidence="2" type="ORF">FA15DRAFT_573291</name>
</gene>
<feature type="region of interest" description="Disordered" evidence="1">
    <location>
        <begin position="9"/>
        <end position="32"/>
    </location>
</feature>
<protein>
    <submittedName>
        <fullName evidence="2">Uncharacterized protein</fullName>
    </submittedName>
</protein>
<evidence type="ECO:0000256" key="1">
    <source>
        <dbReference type="SAM" id="MobiDB-lite"/>
    </source>
</evidence>
<organism evidence="2 3">
    <name type="scientific">Coprinopsis marcescibilis</name>
    <name type="common">Agaric fungus</name>
    <name type="synonym">Psathyrella marcescibilis</name>
    <dbReference type="NCBI Taxonomy" id="230819"/>
    <lineage>
        <taxon>Eukaryota</taxon>
        <taxon>Fungi</taxon>
        <taxon>Dikarya</taxon>
        <taxon>Basidiomycota</taxon>
        <taxon>Agaricomycotina</taxon>
        <taxon>Agaricomycetes</taxon>
        <taxon>Agaricomycetidae</taxon>
        <taxon>Agaricales</taxon>
        <taxon>Agaricineae</taxon>
        <taxon>Psathyrellaceae</taxon>
        <taxon>Coprinopsis</taxon>
    </lineage>
</organism>
<keyword evidence="3" id="KW-1185">Reference proteome</keyword>
<reference evidence="2 3" key="1">
    <citation type="journal article" date="2019" name="Nat. Ecol. Evol.">
        <title>Megaphylogeny resolves global patterns of mushroom evolution.</title>
        <authorList>
            <person name="Varga T."/>
            <person name="Krizsan K."/>
            <person name="Foldi C."/>
            <person name="Dima B."/>
            <person name="Sanchez-Garcia M."/>
            <person name="Sanchez-Ramirez S."/>
            <person name="Szollosi G.J."/>
            <person name="Szarkandi J.G."/>
            <person name="Papp V."/>
            <person name="Albert L."/>
            <person name="Andreopoulos W."/>
            <person name="Angelini C."/>
            <person name="Antonin V."/>
            <person name="Barry K.W."/>
            <person name="Bougher N.L."/>
            <person name="Buchanan P."/>
            <person name="Buyck B."/>
            <person name="Bense V."/>
            <person name="Catcheside P."/>
            <person name="Chovatia M."/>
            <person name="Cooper J."/>
            <person name="Damon W."/>
            <person name="Desjardin D."/>
            <person name="Finy P."/>
            <person name="Geml J."/>
            <person name="Haridas S."/>
            <person name="Hughes K."/>
            <person name="Justo A."/>
            <person name="Karasinski D."/>
            <person name="Kautmanova I."/>
            <person name="Kiss B."/>
            <person name="Kocsube S."/>
            <person name="Kotiranta H."/>
            <person name="LaButti K.M."/>
            <person name="Lechner B.E."/>
            <person name="Liimatainen K."/>
            <person name="Lipzen A."/>
            <person name="Lukacs Z."/>
            <person name="Mihaltcheva S."/>
            <person name="Morgado L.N."/>
            <person name="Niskanen T."/>
            <person name="Noordeloos M.E."/>
            <person name="Ohm R.A."/>
            <person name="Ortiz-Santana B."/>
            <person name="Ovrebo C."/>
            <person name="Racz N."/>
            <person name="Riley R."/>
            <person name="Savchenko A."/>
            <person name="Shiryaev A."/>
            <person name="Soop K."/>
            <person name="Spirin V."/>
            <person name="Szebenyi C."/>
            <person name="Tomsovsky M."/>
            <person name="Tulloss R.E."/>
            <person name="Uehling J."/>
            <person name="Grigoriev I.V."/>
            <person name="Vagvolgyi C."/>
            <person name="Papp T."/>
            <person name="Martin F.M."/>
            <person name="Miettinen O."/>
            <person name="Hibbett D.S."/>
            <person name="Nagy L.G."/>
        </authorList>
    </citation>
    <scope>NUCLEOTIDE SEQUENCE [LARGE SCALE GENOMIC DNA]</scope>
    <source>
        <strain evidence="2 3">CBS 121175</strain>
    </source>
</reference>
<feature type="non-terminal residue" evidence="2">
    <location>
        <position position="1"/>
    </location>
</feature>
<evidence type="ECO:0000313" key="3">
    <source>
        <dbReference type="Proteomes" id="UP000307440"/>
    </source>
</evidence>
<accession>A0A5C3LA18</accession>